<protein>
    <recommendedName>
        <fullName evidence="4">Immunity protein 7 of polymorphic toxin system</fullName>
    </recommendedName>
</protein>
<evidence type="ECO:0000256" key="1">
    <source>
        <dbReference type="SAM" id="MobiDB-lite"/>
    </source>
</evidence>
<dbReference type="Proteomes" id="UP000617734">
    <property type="component" value="Unassembled WGS sequence"/>
</dbReference>
<dbReference type="AlphaFoldDB" id="A0A919KUZ1"/>
<feature type="region of interest" description="Disordered" evidence="1">
    <location>
        <begin position="130"/>
        <end position="171"/>
    </location>
</feature>
<name>A0A919KUZ1_9ACTN</name>
<dbReference type="Pfam" id="PF15585">
    <property type="entry name" value="Imm7"/>
    <property type="match status" value="1"/>
</dbReference>
<reference evidence="2" key="2">
    <citation type="submission" date="2020-09" db="EMBL/GenBank/DDBJ databases">
        <authorList>
            <person name="Sun Q."/>
            <person name="Ohkuma M."/>
        </authorList>
    </citation>
    <scope>NUCLEOTIDE SEQUENCE</scope>
    <source>
        <strain evidence="2">JCM 4646</strain>
    </source>
</reference>
<keyword evidence="3" id="KW-1185">Reference proteome</keyword>
<comment type="caution">
    <text evidence="2">The sequence shown here is derived from an EMBL/GenBank/DDBJ whole genome shotgun (WGS) entry which is preliminary data.</text>
</comment>
<sequence>MFEYHGWINVLESARADDDDHDERRLRGIVEGIERRIGEIASPYLLDLRWMNGQAFIHFGGCPNHRDAEIVRFFGEVGERAPGSYGLLHVRDDEDPARENEVLVIRMVRGRVTEHSEPLLSPCIPVLEDPFEEQGPRRSDPAQEDGAGARLQDARQVVPRWPARLPAGRRR</sequence>
<organism evidence="2 3">
    <name type="scientific">Kitasatospora indigofera</name>
    <dbReference type="NCBI Taxonomy" id="67307"/>
    <lineage>
        <taxon>Bacteria</taxon>
        <taxon>Bacillati</taxon>
        <taxon>Actinomycetota</taxon>
        <taxon>Actinomycetes</taxon>
        <taxon>Kitasatosporales</taxon>
        <taxon>Streptomycetaceae</taxon>
        <taxon>Kitasatospora</taxon>
    </lineage>
</organism>
<evidence type="ECO:0000313" key="3">
    <source>
        <dbReference type="Proteomes" id="UP000617734"/>
    </source>
</evidence>
<dbReference type="GeneID" id="95354243"/>
<dbReference type="InterPro" id="IPR028965">
    <property type="entry name" value="Imm7"/>
</dbReference>
<evidence type="ECO:0000313" key="2">
    <source>
        <dbReference type="EMBL" id="GHH73603.1"/>
    </source>
</evidence>
<dbReference type="EMBL" id="BNBO01000020">
    <property type="protein sequence ID" value="GHH73603.1"/>
    <property type="molecule type" value="Genomic_DNA"/>
</dbReference>
<proteinExistence type="predicted"/>
<evidence type="ECO:0008006" key="4">
    <source>
        <dbReference type="Google" id="ProtNLM"/>
    </source>
</evidence>
<dbReference type="RefSeq" id="WP_190212081.1">
    <property type="nucleotide sequence ID" value="NZ_BNBO01000020.1"/>
</dbReference>
<reference evidence="2" key="1">
    <citation type="journal article" date="2014" name="Int. J. Syst. Evol. Microbiol.">
        <title>Complete genome sequence of Corynebacterium casei LMG S-19264T (=DSM 44701T), isolated from a smear-ripened cheese.</title>
        <authorList>
            <consortium name="US DOE Joint Genome Institute (JGI-PGF)"/>
            <person name="Walter F."/>
            <person name="Albersmeier A."/>
            <person name="Kalinowski J."/>
            <person name="Ruckert C."/>
        </authorList>
    </citation>
    <scope>NUCLEOTIDE SEQUENCE</scope>
    <source>
        <strain evidence="2">JCM 4646</strain>
    </source>
</reference>
<accession>A0A919KUZ1</accession>
<gene>
    <name evidence="2" type="ORF">GCM10018781_38380</name>
</gene>